<feature type="transmembrane region" description="Helical" evidence="1">
    <location>
        <begin position="14"/>
        <end position="32"/>
    </location>
</feature>
<keyword evidence="1" id="KW-0472">Membrane</keyword>
<proteinExistence type="predicted"/>
<name>A0A7T2S000_DELAC</name>
<evidence type="ECO:0000313" key="2">
    <source>
        <dbReference type="EMBL" id="QPS06067.1"/>
    </source>
</evidence>
<dbReference type="RefSeq" id="WP_197953673.1">
    <property type="nucleotide sequence ID" value="NZ_CP065668.1"/>
</dbReference>
<evidence type="ECO:0000313" key="3">
    <source>
        <dbReference type="Proteomes" id="UP000594778"/>
    </source>
</evidence>
<gene>
    <name evidence="2" type="ORF">I6G66_17265</name>
</gene>
<accession>A0A7T2S000</accession>
<evidence type="ECO:0000256" key="1">
    <source>
        <dbReference type="SAM" id="Phobius"/>
    </source>
</evidence>
<protein>
    <submittedName>
        <fullName evidence="2">Uncharacterized protein</fullName>
    </submittedName>
</protein>
<organism evidence="2 3">
    <name type="scientific">Delftia acidovorans</name>
    <name type="common">Pseudomonas acidovorans</name>
    <name type="synonym">Comamonas acidovorans</name>
    <dbReference type="NCBI Taxonomy" id="80866"/>
    <lineage>
        <taxon>Bacteria</taxon>
        <taxon>Pseudomonadati</taxon>
        <taxon>Pseudomonadota</taxon>
        <taxon>Betaproteobacteria</taxon>
        <taxon>Burkholderiales</taxon>
        <taxon>Comamonadaceae</taxon>
        <taxon>Delftia</taxon>
    </lineage>
</organism>
<keyword evidence="1" id="KW-0812">Transmembrane</keyword>
<dbReference type="EMBL" id="CP065668">
    <property type="protein sequence ID" value="QPS06067.1"/>
    <property type="molecule type" value="Genomic_DNA"/>
</dbReference>
<dbReference type="Proteomes" id="UP000594778">
    <property type="component" value="Chromosome"/>
</dbReference>
<keyword evidence="1" id="KW-1133">Transmembrane helix</keyword>
<dbReference type="AlphaFoldDB" id="A0A7T2S000"/>
<sequence>MDPSMRQMSVYAKIIYSIIFVLSISVPCFLVYDYNYRDIGDKDLIAVNCLKYMFKEPVEKKDVVQVTQEYGSVIDGDEIYRYKSRKSCLVEIAVTAEGGCDVVGLTTLGEGTFFAECVLKNN</sequence>
<reference evidence="2 3" key="1">
    <citation type="submission" date="2020-12" db="EMBL/GenBank/DDBJ databases">
        <title>FDA dAtabase for Regulatory Grade micrObial Sequences (FDA-ARGOS): Supporting development and validation of Infectious Disease Dx tests.</title>
        <authorList>
            <person name="Sproer C."/>
            <person name="Gronow S."/>
            <person name="Severitt S."/>
            <person name="Schroder I."/>
            <person name="Tallon L."/>
            <person name="Sadzewicz L."/>
            <person name="Zhao X."/>
            <person name="Boylan J."/>
            <person name="Ott S."/>
            <person name="Bowen H."/>
            <person name="Vavikolanu K."/>
            <person name="Mehta A."/>
            <person name="Aluvathingal J."/>
            <person name="Nadendla S."/>
            <person name="Lowell S."/>
            <person name="Myers T."/>
            <person name="Yan Y."/>
            <person name="Sichtig H."/>
        </authorList>
    </citation>
    <scope>NUCLEOTIDE SEQUENCE [LARGE SCALE GENOMIC DNA]</scope>
    <source>
        <strain evidence="2 3">FDAARGOS_909</strain>
    </source>
</reference>